<protein>
    <submittedName>
        <fullName evidence="4">N-acetyltransferase 8</fullName>
    </submittedName>
</protein>
<evidence type="ECO:0000256" key="1">
    <source>
        <dbReference type="ARBA" id="ARBA00022679"/>
    </source>
</evidence>
<keyword evidence="2" id="KW-1133">Transmembrane helix</keyword>
<evidence type="ECO:0000256" key="2">
    <source>
        <dbReference type="SAM" id="Phobius"/>
    </source>
</evidence>
<evidence type="ECO:0000313" key="4">
    <source>
        <dbReference type="Ensembl" id="ENSSTUP00000087033.1"/>
    </source>
</evidence>
<dbReference type="Ensembl" id="ENSSTUT00000092643.1">
    <property type="protein sequence ID" value="ENSSTUP00000087033.1"/>
    <property type="gene ID" value="ENSSTUG00000038341.1"/>
</dbReference>
<dbReference type="AlphaFoldDB" id="A0A674CUC4"/>
<reference evidence="4" key="2">
    <citation type="submission" date="2025-09" db="UniProtKB">
        <authorList>
            <consortium name="Ensembl"/>
        </authorList>
    </citation>
    <scope>IDENTIFICATION</scope>
</reference>
<dbReference type="GeneTree" id="ENSGT00950000182932"/>
<proteinExistence type="predicted"/>
<dbReference type="Gene3D" id="3.40.630.30">
    <property type="match status" value="1"/>
</dbReference>
<evidence type="ECO:0000313" key="5">
    <source>
        <dbReference type="Proteomes" id="UP000472277"/>
    </source>
</evidence>
<sequence>MAAGITIRRYQDDDKEVVKEIFTMGMSEHVPSSFMHLLKQPLTQMILMVTFCALLASSKSFLLPVVGVTLLLAGAKQLVGYLFNSYIDTSLRKDLDHIQETYLENKDSCFWVAESDGRAVGSVACLPAEREPGCMELKRLSVRRTHRGMGIAKALSRTVADFSRERGFPAVVLYTSVVQTDAQRLYENVGYTRIREFVIPEPIAKITNFTLIEYRLDLLQGGIGRGLDLLQGGNRRRTGLTAGGK</sequence>
<organism evidence="4 5">
    <name type="scientific">Salmo trutta</name>
    <name type="common">Brown trout</name>
    <dbReference type="NCBI Taxonomy" id="8032"/>
    <lineage>
        <taxon>Eukaryota</taxon>
        <taxon>Metazoa</taxon>
        <taxon>Chordata</taxon>
        <taxon>Craniata</taxon>
        <taxon>Vertebrata</taxon>
        <taxon>Euteleostomi</taxon>
        <taxon>Actinopterygii</taxon>
        <taxon>Neopterygii</taxon>
        <taxon>Teleostei</taxon>
        <taxon>Protacanthopterygii</taxon>
        <taxon>Salmoniformes</taxon>
        <taxon>Salmonidae</taxon>
        <taxon>Salmoninae</taxon>
        <taxon>Salmo</taxon>
    </lineage>
</organism>
<evidence type="ECO:0000259" key="3">
    <source>
        <dbReference type="PROSITE" id="PS51186"/>
    </source>
</evidence>
<dbReference type="InterPro" id="IPR000182">
    <property type="entry name" value="GNAT_dom"/>
</dbReference>
<accession>A0A674CUC4</accession>
<keyword evidence="1" id="KW-0808">Transferase</keyword>
<keyword evidence="2" id="KW-0812">Transmembrane</keyword>
<dbReference type="PROSITE" id="PS51186">
    <property type="entry name" value="GNAT"/>
    <property type="match status" value="1"/>
</dbReference>
<feature type="domain" description="N-acetyltransferase" evidence="3">
    <location>
        <begin position="68"/>
        <end position="217"/>
    </location>
</feature>
<dbReference type="InterPro" id="IPR016181">
    <property type="entry name" value="Acyl_CoA_acyltransferase"/>
</dbReference>
<keyword evidence="5" id="KW-1185">Reference proteome</keyword>
<feature type="transmembrane region" description="Helical" evidence="2">
    <location>
        <begin position="62"/>
        <end position="83"/>
    </location>
</feature>
<dbReference type="Pfam" id="PF00583">
    <property type="entry name" value="Acetyltransf_1"/>
    <property type="match status" value="1"/>
</dbReference>
<dbReference type="GO" id="GO:0008080">
    <property type="term" value="F:N-acetyltransferase activity"/>
    <property type="evidence" value="ECO:0007669"/>
    <property type="project" value="InterPro"/>
</dbReference>
<dbReference type="PANTHER" id="PTHR13947:SF60">
    <property type="entry name" value="N-ACETYLTRANSFERASE DOMAIN-CONTAINING PROTEIN"/>
    <property type="match status" value="1"/>
</dbReference>
<name>A0A674CUC4_SALTR</name>
<dbReference type="CDD" id="cd04301">
    <property type="entry name" value="NAT_SF"/>
    <property type="match status" value="1"/>
</dbReference>
<dbReference type="OMA" id="YVPTLCV"/>
<dbReference type="InterPro" id="IPR050769">
    <property type="entry name" value="NAT_camello-type"/>
</dbReference>
<reference evidence="4" key="1">
    <citation type="submission" date="2025-08" db="UniProtKB">
        <authorList>
            <consortium name="Ensembl"/>
        </authorList>
    </citation>
    <scope>IDENTIFICATION</scope>
</reference>
<keyword evidence="2" id="KW-0472">Membrane</keyword>
<dbReference type="PANTHER" id="PTHR13947">
    <property type="entry name" value="GNAT FAMILY N-ACETYLTRANSFERASE"/>
    <property type="match status" value="1"/>
</dbReference>
<dbReference type="SUPFAM" id="SSF55729">
    <property type="entry name" value="Acyl-CoA N-acyltransferases (Nat)"/>
    <property type="match status" value="1"/>
</dbReference>
<dbReference type="Proteomes" id="UP000472277">
    <property type="component" value="Chromosome 33"/>
</dbReference>
<dbReference type="InParanoid" id="A0A674CUC4"/>